<dbReference type="Proteomes" id="UP000285190">
    <property type="component" value="Unassembled WGS sequence"/>
</dbReference>
<organism evidence="1 2">
    <name type="scientific">Noviherbaspirillum cavernae</name>
    <dbReference type="NCBI Taxonomy" id="2320862"/>
    <lineage>
        <taxon>Bacteria</taxon>
        <taxon>Pseudomonadati</taxon>
        <taxon>Pseudomonadota</taxon>
        <taxon>Betaproteobacteria</taxon>
        <taxon>Burkholderiales</taxon>
        <taxon>Oxalobacteraceae</taxon>
        <taxon>Noviherbaspirillum</taxon>
    </lineage>
</organism>
<proteinExistence type="predicted"/>
<dbReference type="AlphaFoldDB" id="A0A418X0R1"/>
<reference evidence="1 2" key="1">
    <citation type="submission" date="2018-09" db="EMBL/GenBank/DDBJ databases">
        <authorList>
            <person name="Zhu H."/>
        </authorList>
    </citation>
    <scope>NUCLEOTIDE SEQUENCE [LARGE SCALE GENOMIC DNA]</scope>
    <source>
        <strain evidence="1 2">K2R10-39</strain>
    </source>
</reference>
<evidence type="ECO:0000313" key="2">
    <source>
        <dbReference type="Proteomes" id="UP000285190"/>
    </source>
</evidence>
<accession>A0A418X0R1</accession>
<keyword evidence="2" id="KW-1185">Reference proteome</keyword>
<dbReference type="EMBL" id="QYUN01000002">
    <property type="protein sequence ID" value="RJG06059.1"/>
    <property type="molecule type" value="Genomic_DNA"/>
</dbReference>
<sequence>MKEAALPESVLGKLSDMSPGEMRKALLDGMSFAVTAGRNTLIVDDVRFKSDGCKRKIGFRDHQFPPHHFLRIISCALFPAHYFLTSHFRLPRCRHDRSHSIIK</sequence>
<evidence type="ECO:0000313" key="1">
    <source>
        <dbReference type="EMBL" id="RJG06059.1"/>
    </source>
</evidence>
<gene>
    <name evidence="1" type="ORF">D3870_08590</name>
</gene>
<name>A0A418X0R1_9BURK</name>
<protein>
    <submittedName>
        <fullName evidence="1">Uncharacterized protein</fullName>
    </submittedName>
</protein>
<comment type="caution">
    <text evidence="1">The sequence shown here is derived from an EMBL/GenBank/DDBJ whole genome shotgun (WGS) entry which is preliminary data.</text>
</comment>